<name>A0A075FJ70_9EURY</name>
<accession>A0A075FJ70</accession>
<organism evidence="1">
    <name type="scientific">uncultured marine group II/III euryarchaeote AD1000_11_G05</name>
    <dbReference type="NCBI Taxonomy" id="1457723"/>
    <lineage>
        <taxon>Archaea</taxon>
        <taxon>Methanobacteriati</taxon>
        <taxon>Methanobacteriota</taxon>
        <taxon>environmental samples</taxon>
    </lineage>
</organism>
<proteinExistence type="predicted"/>
<reference evidence="1" key="1">
    <citation type="journal article" date="2014" name="Genome Biol. Evol.">
        <title>Pangenome evidence for extensive interdomain horizontal transfer affecting lineage core and shell genes in uncultured planktonic thaumarchaeota and euryarchaeota.</title>
        <authorList>
            <person name="Deschamps P."/>
            <person name="Zivanovic Y."/>
            <person name="Moreira D."/>
            <person name="Rodriguez-Valera F."/>
            <person name="Lopez-Garcia P."/>
        </authorList>
    </citation>
    <scope>NUCLEOTIDE SEQUENCE</scope>
</reference>
<protein>
    <submittedName>
        <fullName evidence="1">Uncharacterized protein</fullName>
    </submittedName>
</protein>
<sequence>MKFVKPEFPRKTVRLPQKAADWTVHEVQIWCRERLCEAPPANPKEDGSRMEIKWGEVKHYAGRNIYLYTNFKGLIVDGEFQLEHTLPMTHSGTRGSGGHVGLDNIGDVLAVGKNIEVLEKFWNMIQELVDWYNQVDMKNHPNPSGMMWKAGKEMHEIMNRTNTDFTEELMLVTQDNMRYSVKAWGVGHPKNGYGETQLEQCLKLYHWLPDADENHPILQHRTTPIMKLIRAESKDSDRRMNLFNAYDSGPLKGLSDKQLDWALGLSEGSFPHPSRWDELRELCDTIADGGSLSDDQTSILTSILSEAFSSTGDVG</sequence>
<dbReference type="EMBL" id="KF900339">
    <property type="protein sequence ID" value="AIE91470.1"/>
    <property type="molecule type" value="Genomic_DNA"/>
</dbReference>
<dbReference type="AlphaFoldDB" id="A0A075FJ70"/>
<evidence type="ECO:0000313" key="1">
    <source>
        <dbReference type="EMBL" id="AIE91470.1"/>
    </source>
</evidence>